<proteinExistence type="predicted"/>
<dbReference type="SUPFAM" id="SSF51735">
    <property type="entry name" value="NAD(P)-binding Rossmann-fold domains"/>
    <property type="match status" value="1"/>
</dbReference>
<reference evidence="1" key="1">
    <citation type="journal article" date="2021" name="IMA Fungus">
        <title>Genomic characterization of three marine fungi, including Emericellopsis atlantica sp. nov. with signatures of a generalist lifestyle and marine biomass degradation.</title>
        <authorList>
            <person name="Hagestad O.C."/>
            <person name="Hou L."/>
            <person name="Andersen J.H."/>
            <person name="Hansen E.H."/>
            <person name="Altermark B."/>
            <person name="Li C."/>
            <person name="Kuhnert E."/>
            <person name="Cox R.J."/>
            <person name="Crous P.W."/>
            <person name="Spatafora J.W."/>
            <person name="Lail K."/>
            <person name="Amirebrahimi M."/>
            <person name="Lipzen A."/>
            <person name="Pangilinan J."/>
            <person name="Andreopoulos W."/>
            <person name="Hayes R.D."/>
            <person name="Ng V."/>
            <person name="Grigoriev I.V."/>
            <person name="Jackson S.A."/>
            <person name="Sutton T.D.S."/>
            <person name="Dobson A.D.W."/>
            <person name="Rama T."/>
        </authorList>
    </citation>
    <scope>NUCLEOTIDE SEQUENCE</scope>
    <source>
        <strain evidence="1">TS7</strain>
    </source>
</reference>
<dbReference type="AlphaFoldDB" id="A0A9P7ZPF0"/>
<dbReference type="InterPro" id="IPR036291">
    <property type="entry name" value="NAD(P)-bd_dom_sf"/>
</dbReference>
<dbReference type="EMBL" id="MU251250">
    <property type="protein sequence ID" value="KAG9255760.1"/>
    <property type="molecule type" value="Genomic_DNA"/>
</dbReference>
<name>A0A9P7ZPF0_9HYPO</name>
<dbReference type="GeneID" id="70291573"/>
<gene>
    <name evidence="1" type="ORF">F5Z01DRAFT_557051</name>
</gene>
<dbReference type="PANTHER" id="PTHR14097">
    <property type="entry name" value="OXIDOREDUCTASE HTATIP2"/>
    <property type="match status" value="1"/>
</dbReference>
<accession>A0A9P7ZPF0</accession>
<dbReference type="OrthoDB" id="4161186at2759"/>
<evidence type="ECO:0000313" key="1">
    <source>
        <dbReference type="EMBL" id="KAG9255760.1"/>
    </source>
</evidence>
<comment type="caution">
    <text evidence="1">The sequence shown here is derived from an EMBL/GenBank/DDBJ whole genome shotgun (WGS) entry which is preliminary data.</text>
</comment>
<sequence length="221" mass="24633">MKVLIAGATGGIGSQALRQSLAHPRITKVVTFTRRSLSLEHPKLESILIKNFEEWPEHVLSQHADAAGIIWCIGSYSGDEKLDFEYSVAFMEAMVQVLDAKKRDAPFRYVHLSGKFVRQDQSLNLWWGDRPRKLKGKSDTAALEMAEKHAAAWHTHVVKPGGVAHHPWQALGVWLMGDNWAVRGQELGAFMAYLVVDGQGESSTILNNRIAQKGRALLREA</sequence>
<dbReference type="RefSeq" id="XP_046119684.1">
    <property type="nucleotide sequence ID" value="XM_046260670.1"/>
</dbReference>
<evidence type="ECO:0000313" key="2">
    <source>
        <dbReference type="Proteomes" id="UP000887229"/>
    </source>
</evidence>
<evidence type="ECO:0008006" key="3">
    <source>
        <dbReference type="Google" id="ProtNLM"/>
    </source>
</evidence>
<organism evidence="1 2">
    <name type="scientific">Emericellopsis atlantica</name>
    <dbReference type="NCBI Taxonomy" id="2614577"/>
    <lineage>
        <taxon>Eukaryota</taxon>
        <taxon>Fungi</taxon>
        <taxon>Dikarya</taxon>
        <taxon>Ascomycota</taxon>
        <taxon>Pezizomycotina</taxon>
        <taxon>Sordariomycetes</taxon>
        <taxon>Hypocreomycetidae</taxon>
        <taxon>Hypocreales</taxon>
        <taxon>Bionectriaceae</taxon>
        <taxon>Emericellopsis</taxon>
    </lineage>
</organism>
<keyword evidence="2" id="KW-1185">Reference proteome</keyword>
<dbReference type="PANTHER" id="PTHR14097:SF8">
    <property type="entry name" value="NAD(P)-BINDING DOMAIN-CONTAINING PROTEIN"/>
    <property type="match status" value="1"/>
</dbReference>
<protein>
    <recommendedName>
        <fullName evidence="3">NAD(P)-binding domain-containing protein</fullName>
    </recommendedName>
</protein>
<dbReference type="Proteomes" id="UP000887229">
    <property type="component" value="Unassembled WGS sequence"/>
</dbReference>
<dbReference type="Gene3D" id="3.40.50.720">
    <property type="entry name" value="NAD(P)-binding Rossmann-like Domain"/>
    <property type="match status" value="1"/>
</dbReference>